<comment type="caution">
    <text evidence="1">The sequence shown here is derived from an EMBL/GenBank/DDBJ whole genome shotgun (WGS) entry which is preliminary data.</text>
</comment>
<sequence>MNRERALMVDSYVSEQRASRVKDLDILQAIYEYRILSASQIKRLFFTDSKKYHYRKMQIMRQKGWIASKPHVRNGKKYEVVYYVLQPAIEMLFKNNRIRFQRRWDRNKLLDWRKIERVLDANELFVHLHHWGYTVTEDRTWKETFALYAGSPIRHGITLENSEKYHTFILPDQVEDETIRRIRRFIKEETALSRYMVYYMGPNAARSYMKAMSEDKSVELSKLSFCIMPYEYIALRMPFIGSQNALYDVIAEKYGKPTLFPENKREEATAFVSMQLKHEGSDYLVFNYLMNDFIVANAIWNYPQRKHQETGKKIGVLCWEDQKDRFEKLSEKREDLKVFSFKEHDFMLHPFYTRWVEKEASMDYRNPKNRAKGL</sequence>
<accession>A0A9X2IPH6</accession>
<dbReference type="InterPro" id="IPR025855">
    <property type="entry name" value="Replic_Relax"/>
</dbReference>
<protein>
    <submittedName>
        <fullName evidence="1">Replication-relaxation family protein</fullName>
    </submittedName>
</protein>
<name>A0A9X2IPH6_9BACI</name>
<organism evidence="1 2">
    <name type="scientific">Halalkalibacter oceani</name>
    <dbReference type="NCBI Taxonomy" id="1653776"/>
    <lineage>
        <taxon>Bacteria</taxon>
        <taxon>Bacillati</taxon>
        <taxon>Bacillota</taxon>
        <taxon>Bacilli</taxon>
        <taxon>Bacillales</taxon>
        <taxon>Bacillaceae</taxon>
        <taxon>Halalkalibacter</taxon>
    </lineage>
</organism>
<gene>
    <name evidence="1" type="ORF">M3202_18490</name>
</gene>
<dbReference type="AlphaFoldDB" id="A0A9X2IPH6"/>
<keyword evidence="2" id="KW-1185">Reference proteome</keyword>
<evidence type="ECO:0000313" key="1">
    <source>
        <dbReference type="EMBL" id="MCM3716044.1"/>
    </source>
</evidence>
<evidence type="ECO:0000313" key="2">
    <source>
        <dbReference type="Proteomes" id="UP001139179"/>
    </source>
</evidence>
<dbReference type="RefSeq" id="WP_251224724.1">
    <property type="nucleotide sequence ID" value="NZ_JAMBOL010000027.1"/>
</dbReference>
<reference evidence="1" key="1">
    <citation type="submission" date="2022-05" db="EMBL/GenBank/DDBJ databases">
        <title>Comparative Genomics of Spacecraft Associated Microbes.</title>
        <authorList>
            <person name="Tran M.T."/>
            <person name="Wright A."/>
            <person name="Seuylemezian A."/>
            <person name="Eisen J."/>
            <person name="Coil D."/>
        </authorList>
    </citation>
    <scope>NUCLEOTIDE SEQUENCE</scope>
    <source>
        <strain evidence="1">214.1.1</strain>
    </source>
</reference>
<dbReference type="Pfam" id="PF13814">
    <property type="entry name" value="Replic_Relax"/>
    <property type="match status" value="1"/>
</dbReference>
<proteinExistence type="predicted"/>
<dbReference type="EMBL" id="JAMBOL010000027">
    <property type="protein sequence ID" value="MCM3716044.1"/>
    <property type="molecule type" value="Genomic_DNA"/>
</dbReference>
<dbReference type="Proteomes" id="UP001139179">
    <property type="component" value="Unassembled WGS sequence"/>
</dbReference>